<organism evidence="1 2">
    <name type="scientific">Lampropedia aestuarii</name>
    <dbReference type="NCBI Taxonomy" id="2562762"/>
    <lineage>
        <taxon>Bacteria</taxon>
        <taxon>Pseudomonadati</taxon>
        <taxon>Pseudomonadota</taxon>
        <taxon>Betaproteobacteria</taxon>
        <taxon>Burkholderiales</taxon>
        <taxon>Comamonadaceae</taxon>
        <taxon>Lampropedia</taxon>
    </lineage>
</organism>
<evidence type="ECO:0008006" key="3">
    <source>
        <dbReference type="Google" id="ProtNLM"/>
    </source>
</evidence>
<dbReference type="EMBL" id="SSWX01000002">
    <property type="protein sequence ID" value="THJ36007.1"/>
    <property type="molecule type" value="Genomic_DNA"/>
</dbReference>
<dbReference type="AlphaFoldDB" id="A0A4S5BT35"/>
<dbReference type="RefSeq" id="WP_136404912.1">
    <property type="nucleotide sequence ID" value="NZ_SSWX01000002.1"/>
</dbReference>
<dbReference type="OrthoDB" id="8871135at2"/>
<sequence length="578" mass="61078">MKKTALFLAVALALAACSNKDEPASPKAAAAADIPLSFAPVNTAFAMGNFEPAPQSYIDAISPMLDSMKAGFVQSLDRAKEVAADEAPEQELTKINALIDLFKERLQKPDTLASMGIKLNGLQAAYEVSGAPVLRLELADPALFTSFVAEVETRAGEKLPTAELNGQAYWHLPLGDKAAETTTAIKPRLVAAIVGKQLVVAFDPQIAELPLAQLIGLERPAKSFVDGGELQAINKQYGYQNYGSNGVVDLRRVVGLFAPAEGSTTWLSKVAQENGNTLSAVCRTEFLSIADKAPRFVLGAKEITAKKFDMGGVLEVESKLAGELKKITAPVPGLGTDTTGVEFGMSLKVDQLAGFLQAQAAAVQAAPYQCEQLQPLNEQMAELTQNLAGLYAAAGWLTGARASLSEFDIENQIVKGTVVLASPNPMGLIGMAQGFLPELGQLGLTPDGKAKELQSPMVAGTMGPDSQVWVAMNDKAVGLGIGAGTQAAVEAAIKASPANPEPLLYYGFSGQSYLKMTGGLDEDTLAQAAESDAEAAANYVMWPVLQSAMNFYKSVDFVSMSYLLTDRGVEMKQTMTLK</sequence>
<dbReference type="PROSITE" id="PS51257">
    <property type="entry name" value="PROKAR_LIPOPROTEIN"/>
    <property type="match status" value="1"/>
</dbReference>
<dbReference type="Proteomes" id="UP000306236">
    <property type="component" value="Unassembled WGS sequence"/>
</dbReference>
<accession>A0A4S5BT35</accession>
<protein>
    <recommendedName>
        <fullName evidence="3">DUF3352 domain-containing protein</fullName>
    </recommendedName>
</protein>
<reference evidence="1 2" key="1">
    <citation type="submission" date="2019-04" db="EMBL/GenBank/DDBJ databases">
        <title>Lampropedia sp YIM MLB12 draf genome.</title>
        <authorList>
            <person name="Wang Y.-X."/>
        </authorList>
    </citation>
    <scope>NUCLEOTIDE SEQUENCE [LARGE SCALE GENOMIC DNA]</scope>
    <source>
        <strain evidence="1 2">YIM MLB12</strain>
    </source>
</reference>
<evidence type="ECO:0000313" key="1">
    <source>
        <dbReference type="EMBL" id="THJ36007.1"/>
    </source>
</evidence>
<gene>
    <name evidence="1" type="ORF">E8K88_01650</name>
</gene>
<comment type="caution">
    <text evidence="1">The sequence shown here is derived from an EMBL/GenBank/DDBJ whole genome shotgun (WGS) entry which is preliminary data.</text>
</comment>
<name>A0A4S5BT35_9BURK</name>
<proteinExistence type="predicted"/>
<keyword evidence="2" id="KW-1185">Reference proteome</keyword>
<evidence type="ECO:0000313" key="2">
    <source>
        <dbReference type="Proteomes" id="UP000306236"/>
    </source>
</evidence>